<sequence length="90" mass="9635">MLRPQQLLGVGGRAVAPFRLDLGMTVEQVVEDVQSLVGHADLVQIGENERPVEEIIAGVRRYTVVLAAQVTARAADKGQNSGIGHGYRGE</sequence>
<evidence type="ECO:0000313" key="2">
    <source>
        <dbReference type="Proteomes" id="UP000830055"/>
    </source>
</evidence>
<evidence type="ECO:0000313" key="1">
    <source>
        <dbReference type="EMBL" id="BDD86689.1"/>
    </source>
</evidence>
<accession>A0ABM7W6W2</accession>
<name>A0ABM7W6W2_9BACT</name>
<dbReference type="EMBL" id="AP025516">
    <property type="protein sequence ID" value="BDD86689.1"/>
    <property type="molecule type" value="Genomic_DNA"/>
</dbReference>
<proteinExistence type="predicted"/>
<organism evidence="1 2">
    <name type="scientific">Desulfofustis limnaeus</name>
    <dbReference type="NCBI Taxonomy" id="2740163"/>
    <lineage>
        <taxon>Bacteria</taxon>
        <taxon>Pseudomonadati</taxon>
        <taxon>Thermodesulfobacteriota</taxon>
        <taxon>Desulfobulbia</taxon>
        <taxon>Desulfobulbales</taxon>
        <taxon>Desulfocapsaceae</taxon>
        <taxon>Desulfofustis</taxon>
    </lineage>
</organism>
<dbReference type="Proteomes" id="UP000830055">
    <property type="component" value="Chromosome"/>
</dbReference>
<keyword evidence="2" id="KW-1185">Reference proteome</keyword>
<reference evidence="1 2" key="1">
    <citation type="submission" date="2022-01" db="EMBL/GenBank/DDBJ databases">
        <title>Desulfofustis limnae sp. nov., a novel mesophilic sulfate-reducing bacterium isolated from marsh soil.</title>
        <authorList>
            <person name="Watanabe M."/>
            <person name="Takahashi A."/>
            <person name="Kojima H."/>
            <person name="Fukui M."/>
        </authorList>
    </citation>
    <scope>NUCLEOTIDE SEQUENCE [LARGE SCALE GENOMIC DNA]</scope>
    <source>
        <strain evidence="1 2">PPLL</strain>
    </source>
</reference>
<gene>
    <name evidence="1" type="ORF">DPPLL_10540</name>
</gene>
<protein>
    <submittedName>
        <fullName evidence="1">Uncharacterized protein</fullName>
    </submittedName>
</protein>